<dbReference type="STRING" id="1798228.SAMN05216574_10829"/>
<feature type="domain" description="NAD(P)-binding" evidence="1">
    <location>
        <begin position="8"/>
        <end position="156"/>
    </location>
</feature>
<dbReference type="InterPro" id="IPR036291">
    <property type="entry name" value="NAD(P)-bd_dom_sf"/>
</dbReference>
<accession>A0A1I2F9S8</accession>
<evidence type="ECO:0000313" key="2">
    <source>
        <dbReference type="EMBL" id="SFF01547.1"/>
    </source>
</evidence>
<dbReference type="EMBL" id="FOND01000008">
    <property type="protein sequence ID" value="SFF01547.1"/>
    <property type="molecule type" value="Genomic_DNA"/>
</dbReference>
<dbReference type="Gene3D" id="3.40.50.720">
    <property type="entry name" value="NAD(P)-binding Rossmann-like Domain"/>
    <property type="match status" value="1"/>
</dbReference>
<evidence type="ECO:0000313" key="3">
    <source>
        <dbReference type="Proteomes" id="UP000198589"/>
    </source>
</evidence>
<dbReference type="RefSeq" id="WP_092198368.1">
    <property type="nucleotide sequence ID" value="NZ_FOND01000008.1"/>
</dbReference>
<evidence type="ECO:0000259" key="1">
    <source>
        <dbReference type="Pfam" id="PF13460"/>
    </source>
</evidence>
<dbReference type="InterPro" id="IPR016040">
    <property type="entry name" value="NAD(P)-bd_dom"/>
</dbReference>
<dbReference type="SUPFAM" id="SSF51735">
    <property type="entry name" value="NAD(P)-binding Rossmann-fold domains"/>
    <property type="match status" value="1"/>
</dbReference>
<dbReference type="OrthoDB" id="3191258at2"/>
<sequence length="214" mass="22016">MARISVFGGTGYAGSNVVAEAVRRGHSVTAVSRTAPERPIDGADHLQGSILDAGTRASALEAADVVVVAVAPRGDMAGSVEPGIAALAAEADRTGVRIGVIGGAGSLQVAEGGPRLFDTPEFPAEYRPESVEMAGALDDLRSSPESLDWFYVCPPAGFGGFAPGERRGGFRVGGDVLLSDDEGNSFIGGADFGTAVVDEIERPAHRRARFTVAY</sequence>
<gene>
    <name evidence="2" type="ORF">SAMN05216574_10829</name>
</gene>
<keyword evidence="3" id="KW-1185">Reference proteome</keyword>
<dbReference type="InterPro" id="IPR051606">
    <property type="entry name" value="Polyketide_Oxido-like"/>
</dbReference>
<reference evidence="3" key="1">
    <citation type="submission" date="2016-10" db="EMBL/GenBank/DDBJ databases">
        <authorList>
            <person name="Varghese N."/>
            <person name="Submissions S."/>
        </authorList>
    </citation>
    <scope>NUCLEOTIDE SEQUENCE [LARGE SCALE GENOMIC DNA]</scope>
    <source>
        <strain evidence="3">DSM 46838</strain>
    </source>
</reference>
<proteinExistence type="predicted"/>
<protein>
    <recommendedName>
        <fullName evidence="1">NAD(P)-binding domain-containing protein</fullName>
    </recommendedName>
</protein>
<dbReference type="AlphaFoldDB" id="A0A1I2F9S8"/>
<dbReference type="PANTHER" id="PTHR43355:SF2">
    <property type="entry name" value="FLAVIN REDUCTASE (NADPH)"/>
    <property type="match status" value="1"/>
</dbReference>
<name>A0A1I2F9S8_9ACTN</name>
<dbReference type="PANTHER" id="PTHR43355">
    <property type="entry name" value="FLAVIN REDUCTASE (NADPH)"/>
    <property type="match status" value="1"/>
</dbReference>
<dbReference type="Proteomes" id="UP000198589">
    <property type="component" value="Unassembled WGS sequence"/>
</dbReference>
<organism evidence="2 3">
    <name type="scientific">Blastococcus tunisiensis</name>
    <dbReference type="NCBI Taxonomy" id="1798228"/>
    <lineage>
        <taxon>Bacteria</taxon>
        <taxon>Bacillati</taxon>
        <taxon>Actinomycetota</taxon>
        <taxon>Actinomycetes</taxon>
        <taxon>Geodermatophilales</taxon>
        <taxon>Geodermatophilaceae</taxon>
        <taxon>Blastococcus</taxon>
    </lineage>
</organism>
<dbReference type="GO" id="GO:0016646">
    <property type="term" value="F:oxidoreductase activity, acting on the CH-NH group of donors, NAD or NADP as acceptor"/>
    <property type="evidence" value="ECO:0007669"/>
    <property type="project" value="TreeGrafter"/>
</dbReference>
<dbReference type="Pfam" id="PF13460">
    <property type="entry name" value="NAD_binding_10"/>
    <property type="match status" value="1"/>
</dbReference>